<dbReference type="AlphaFoldDB" id="A0A7X0J7Z2"/>
<proteinExistence type="predicted"/>
<evidence type="ECO:0000313" key="1">
    <source>
        <dbReference type="EMBL" id="MBB6502761.1"/>
    </source>
</evidence>
<accession>A0A7X0J7Z2</accession>
<organism evidence="1 2">
    <name type="scientific">Pedobacter cryoconitis</name>
    <dbReference type="NCBI Taxonomy" id="188932"/>
    <lineage>
        <taxon>Bacteria</taxon>
        <taxon>Pseudomonadati</taxon>
        <taxon>Bacteroidota</taxon>
        <taxon>Sphingobacteriia</taxon>
        <taxon>Sphingobacteriales</taxon>
        <taxon>Sphingobacteriaceae</taxon>
        <taxon>Pedobacter</taxon>
    </lineage>
</organism>
<protein>
    <submittedName>
        <fullName evidence="1">Uncharacterized protein</fullName>
    </submittedName>
</protein>
<gene>
    <name evidence="1" type="ORF">HDF25_004944</name>
</gene>
<name>A0A7X0J7Z2_9SPHI</name>
<dbReference type="EMBL" id="JACHCC010000015">
    <property type="protein sequence ID" value="MBB6502761.1"/>
    <property type="molecule type" value="Genomic_DNA"/>
</dbReference>
<reference evidence="1 2" key="1">
    <citation type="submission" date="2020-08" db="EMBL/GenBank/DDBJ databases">
        <title>Genomic Encyclopedia of Type Strains, Phase IV (KMG-V): Genome sequencing to study the core and pangenomes of soil and plant-associated prokaryotes.</title>
        <authorList>
            <person name="Whitman W."/>
        </authorList>
    </citation>
    <scope>NUCLEOTIDE SEQUENCE [LARGE SCALE GENOMIC DNA]</scope>
    <source>
        <strain evidence="1 2">M2T3</strain>
    </source>
</reference>
<dbReference type="Proteomes" id="UP000521017">
    <property type="component" value="Unassembled WGS sequence"/>
</dbReference>
<evidence type="ECO:0000313" key="2">
    <source>
        <dbReference type="Proteomes" id="UP000521017"/>
    </source>
</evidence>
<comment type="caution">
    <text evidence="1">The sequence shown here is derived from an EMBL/GenBank/DDBJ whole genome shotgun (WGS) entry which is preliminary data.</text>
</comment>
<sequence>MKGIEVLTSDRSEKYLSSNYNPALAYNNPQ</sequence>